<dbReference type="CDD" id="cd00408">
    <property type="entry name" value="DHDPS-like"/>
    <property type="match status" value="1"/>
</dbReference>
<dbReference type="PANTHER" id="PTHR12128">
    <property type="entry name" value="DIHYDRODIPICOLINATE SYNTHASE"/>
    <property type="match status" value="1"/>
</dbReference>
<dbReference type="Pfam" id="PF00701">
    <property type="entry name" value="DHDPS"/>
    <property type="match status" value="1"/>
</dbReference>
<dbReference type="SMART" id="SM01130">
    <property type="entry name" value="DHDPS"/>
    <property type="match status" value="1"/>
</dbReference>
<organism evidence="4 5">
    <name type="scientific">Pseudonocardia aurantiaca</name>
    <dbReference type="NCBI Taxonomy" id="75290"/>
    <lineage>
        <taxon>Bacteria</taxon>
        <taxon>Bacillati</taxon>
        <taxon>Actinomycetota</taxon>
        <taxon>Actinomycetes</taxon>
        <taxon>Pseudonocardiales</taxon>
        <taxon>Pseudonocardiaceae</taxon>
        <taxon>Pseudonocardia</taxon>
    </lineage>
</organism>
<proteinExistence type="inferred from homology"/>
<evidence type="ECO:0000256" key="2">
    <source>
        <dbReference type="ARBA" id="ARBA00023239"/>
    </source>
</evidence>
<evidence type="ECO:0000256" key="1">
    <source>
        <dbReference type="ARBA" id="ARBA00007592"/>
    </source>
</evidence>
<evidence type="ECO:0000313" key="5">
    <source>
        <dbReference type="Proteomes" id="UP001597145"/>
    </source>
</evidence>
<evidence type="ECO:0000313" key="4">
    <source>
        <dbReference type="EMBL" id="MFD1532134.1"/>
    </source>
</evidence>
<keyword evidence="5" id="KW-1185">Reference proteome</keyword>
<evidence type="ECO:0000256" key="3">
    <source>
        <dbReference type="PIRNR" id="PIRNR001365"/>
    </source>
</evidence>
<dbReference type="InterPro" id="IPR002220">
    <property type="entry name" value="DapA-like"/>
</dbReference>
<protein>
    <submittedName>
        <fullName evidence="4">Dihydrodipicolinate synthase family protein</fullName>
    </submittedName>
</protein>
<dbReference type="EMBL" id="JBHUCP010000017">
    <property type="protein sequence ID" value="MFD1532134.1"/>
    <property type="molecule type" value="Genomic_DNA"/>
</dbReference>
<name>A0ABW4FNF8_9PSEU</name>
<dbReference type="Proteomes" id="UP001597145">
    <property type="component" value="Unassembled WGS sequence"/>
</dbReference>
<dbReference type="RefSeq" id="WP_343980735.1">
    <property type="nucleotide sequence ID" value="NZ_BAAAJG010000012.1"/>
</dbReference>
<comment type="caution">
    <text evidence="4">The sequence shown here is derived from an EMBL/GenBank/DDBJ whole genome shotgun (WGS) entry which is preliminary data.</text>
</comment>
<keyword evidence="2 3" id="KW-0456">Lyase</keyword>
<dbReference type="PIRSF" id="PIRSF001365">
    <property type="entry name" value="DHDPS"/>
    <property type="match status" value="1"/>
</dbReference>
<reference evidence="5" key="1">
    <citation type="journal article" date="2019" name="Int. J. Syst. Evol. Microbiol.">
        <title>The Global Catalogue of Microorganisms (GCM) 10K type strain sequencing project: providing services to taxonomists for standard genome sequencing and annotation.</title>
        <authorList>
            <consortium name="The Broad Institute Genomics Platform"/>
            <consortium name="The Broad Institute Genome Sequencing Center for Infectious Disease"/>
            <person name="Wu L."/>
            <person name="Ma J."/>
        </authorList>
    </citation>
    <scope>NUCLEOTIDE SEQUENCE [LARGE SCALE GENOMIC DNA]</scope>
    <source>
        <strain evidence="5">JCM 12165</strain>
    </source>
</reference>
<dbReference type="SUPFAM" id="SSF51569">
    <property type="entry name" value="Aldolase"/>
    <property type="match status" value="1"/>
</dbReference>
<gene>
    <name evidence="4" type="ORF">ACFSCY_22130</name>
</gene>
<comment type="similarity">
    <text evidence="1 3">Belongs to the DapA family.</text>
</comment>
<dbReference type="InterPro" id="IPR013785">
    <property type="entry name" value="Aldolase_TIM"/>
</dbReference>
<dbReference type="PANTHER" id="PTHR12128:SF66">
    <property type="entry name" value="4-HYDROXY-2-OXOGLUTARATE ALDOLASE, MITOCHONDRIAL"/>
    <property type="match status" value="1"/>
</dbReference>
<dbReference type="Gene3D" id="3.20.20.70">
    <property type="entry name" value="Aldolase class I"/>
    <property type="match status" value="1"/>
</dbReference>
<sequence length="314" mass="33321">MRADVVLRRGLVVAALTPFVRDTVRVDKGRFGFQLRALGAAAPVAVTVGAVESQEFQVLGRAARLALVDAARETLPMDVPVIAGVSSASLRESIALATEISRRGASVAVAVASPKPWGAPPTPDEACRWFSTLADASPVPVLLYNNPRLGVDLSVDTMARICSHPNVVALKETSRDVGKLLGLVNRIQGAAHVYTNMELLFSTLTLGGSGAMLPTPGLPIASRLFAHVEAGELDEAARLALFFAEFPGRWTGLGFLPAVKAAAALMGCELGDPVWPWSGLDDACLDELRGFLAKWELLNHFTDTPADTMKETAQ</sequence>
<accession>A0ABW4FNF8</accession>